<dbReference type="AlphaFoldDB" id="A0A165XS89"/>
<gene>
    <name evidence="2" type="ORF">FIBSPDRAFT_922616</name>
</gene>
<organism evidence="2 3">
    <name type="scientific">Athelia psychrophila</name>
    <dbReference type="NCBI Taxonomy" id="1759441"/>
    <lineage>
        <taxon>Eukaryota</taxon>
        <taxon>Fungi</taxon>
        <taxon>Dikarya</taxon>
        <taxon>Basidiomycota</taxon>
        <taxon>Agaricomycotina</taxon>
        <taxon>Agaricomycetes</taxon>
        <taxon>Agaricomycetidae</taxon>
        <taxon>Atheliales</taxon>
        <taxon>Atheliaceae</taxon>
        <taxon>Athelia</taxon>
    </lineage>
</organism>
<dbReference type="PANTHER" id="PTHR35179:SF2">
    <property type="entry name" value="START DOMAIN-CONTAINING PROTEIN"/>
    <property type="match status" value="1"/>
</dbReference>
<evidence type="ECO:0000256" key="1">
    <source>
        <dbReference type="SAM" id="MobiDB-lite"/>
    </source>
</evidence>
<sequence>MSSPLNRFAPPRIRNRSRSSSDAASVAPEGLKPFESLKTIPKSSLVGRGGIKILDLDYIGSYNWLDGPQATIIATPFQVQADSGPKYLDQNTFRPPASSLPPLLRVVGIESPGFRWPSVDLITDRNGLRKLMRWLRDPAAREFRIDTQLVGDKTMLFSRWEKSSMELLDKRVNKYGRPIQTYVFAFEKATTRPAKGCEGSTGYHRIVAYDFGGLNIVVRFEPRSSTDSDLEDLAAALVTTSISEPKDAHGIHVRRAGAGVPQSNLVELTTLYDQKTTNSGWWELRCMESYPQLFLSQNPHFFLALHNRGRFARLVFRRGDLEVYERESTAVFLPESLLGRFDR</sequence>
<dbReference type="Proteomes" id="UP000076532">
    <property type="component" value="Unassembled WGS sequence"/>
</dbReference>
<name>A0A165XS89_9AGAM</name>
<feature type="compositionally biased region" description="Low complexity" evidence="1">
    <location>
        <begin position="18"/>
        <end position="27"/>
    </location>
</feature>
<evidence type="ECO:0008006" key="4">
    <source>
        <dbReference type="Google" id="ProtNLM"/>
    </source>
</evidence>
<dbReference type="PANTHER" id="PTHR35179">
    <property type="entry name" value="PROTEIN CBG02620"/>
    <property type="match status" value="1"/>
</dbReference>
<dbReference type="STRING" id="436010.A0A165XS89"/>
<protein>
    <recommendedName>
        <fullName evidence="4">Geranylgeranyl pyrophosphate synthetase</fullName>
    </recommendedName>
</protein>
<evidence type="ECO:0000313" key="3">
    <source>
        <dbReference type="Proteomes" id="UP000076532"/>
    </source>
</evidence>
<accession>A0A165XS89</accession>
<keyword evidence="3" id="KW-1185">Reference proteome</keyword>
<dbReference type="EMBL" id="KV417713">
    <property type="protein sequence ID" value="KZP08843.1"/>
    <property type="molecule type" value="Genomic_DNA"/>
</dbReference>
<evidence type="ECO:0000313" key="2">
    <source>
        <dbReference type="EMBL" id="KZP08843.1"/>
    </source>
</evidence>
<proteinExistence type="predicted"/>
<feature type="region of interest" description="Disordered" evidence="1">
    <location>
        <begin position="1"/>
        <end position="27"/>
    </location>
</feature>
<dbReference type="OrthoDB" id="420564at2759"/>
<reference evidence="2 3" key="1">
    <citation type="journal article" date="2016" name="Mol. Biol. Evol.">
        <title>Comparative Genomics of Early-Diverging Mushroom-Forming Fungi Provides Insights into the Origins of Lignocellulose Decay Capabilities.</title>
        <authorList>
            <person name="Nagy L.G."/>
            <person name="Riley R."/>
            <person name="Tritt A."/>
            <person name="Adam C."/>
            <person name="Daum C."/>
            <person name="Floudas D."/>
            <person name="Sun H."/>
            <person name="Yadav J.S."/>
            <person name="Pangilinan J."/>
            <person name="Larsson K.H."/>
            <person name="Matsuura K."/>
            <person name="Barry K."/>
            <person name="Labutti K."/>
            <person name="Kuo R."/>
            <person name="Ohm R.A."/>
            <person name="Bhattacharya S.S."/>
            <person name="Shirouzu T."/>
            <person name="Yoshinaga Y."/>
            <person name="Martin F.M."/>
            <person name="Grigoriev I.V."/>
            <person name="Hibbett D.S."/>
        </authorList>
    </citation>
    <scope>NUCLEOTIDE SEQUENCE [LARGE SCALE GENOMIC DNA]</scope>
    <source>
        <strain evidence="2 3">CBS 109695</strain>
    </source>
</reference>